<name>A0AAW1U6V8_9CUCU</name>
<dbReference type="InterPro" id="IPR021109">
    <property type="entry name" value="Peptidase_aspartic_dom_sf"/>
</dbReference>
<sequence length="359" mass="40797">MNNCLTLLMNCSARMRGIGIFREGAHSVIGKISSNNSEMLFFPMNTKRTYWRKLETYSEPDERLLLFVTRMQNLFLKLTSKRPTEEEQVSLIKKRLLPNLQTALAFQEIGTIDELLRKIKVFELVQWQASNYTPPPISKGIINEPHLIYKNSAPTVKPVGMTVETPVEQPDVRKSRNVEGKTPSVENGREAAQKQVRFQSELRCWRCDRRNCVNRGKRQFRSTCSPSITKAHTSDNRPIITVEIGNKLFKALLDTEATRSFLNCDVAKHCDMSGVMSRYVSDVTTTVADVPQLPVAIVLGMDVLAAHNFRIDLRTADCFLNGKSLKNKDIFPENETHLQVMSPSLKTLSYQENVDLTNS</sequence>
<dbReference type="SUPFAM" id="SSF50630">
    <property type="entry name" value="Acid proteases"/>
    <property type="match status" value="1"/>
</dbReference>
<keyword evidence="3" id="KW-1185">Reference proteome</keyword>
<evidence type="ECO:0008006" key="4">
    <source>
        <dbReference type="Google" id="ProtNLM"/>
    </source>
</evidence>
<dbReference type="AlphaFoldDB" id="A0AAW1U6V8"/>
<organism evidence="2 3">
    <name type="scientific">Henosepilachna vigintioctopunctata</name>
    <dbReference type="NCBI Taxonomy" id="420089"/>
    <lineage>
        <taxon>Eukaryota</taxon>
        <taxon>Metazoa</taxon>
        <taxon>Ecdysozoa</taxon>
        <taxon>Arthropoda</taxon>
        <taxon>Hexapoda</taxon>
        <taxon>Insecta</taxon>
        <taxon>Pterygota</taxon>
        <taxon>Neoptera</taxon>
        <taxon>Endopterygota</taxon>
        <taxon>Coleoptera</taxon>
        <taxon>Polyphaga</taxon>
        <taxon>Cucujiformia</taxon>
        <taxon>Coccinelloidea</taxon>
        <taxon>Coccinellidae</taxon>
        <taxon>Epilachninae</taxon>
        <taxon>Epilachnini</taxon>
        <taxon>Henosepilachna</taxon>
    </lineage>
</organism>
<evidence type="ECO:0000313" key="2">
    <source>
        <dbReference type="EMBL" id="KAK9878749.1"/>
    </source>
</evidence>
<feature type="compositionally biased region" description="Basic and acidic residues" evidence="1">
    <location>
        <begin position="170"/>
        <end position="179"/>
    </location>
</feature>
<comment type="caution">
    <text evidence="2">The sequence shown here is derived from an EMBL/GenBank/DDBJ whole genome shotgun (WGS) entry which is preliminary data.</text>
</comment>
<reference evidence="2 3" key="1">
    <citation type="submission" date="2023-03" db="EMBL/GenBank/DDBJ databases">
        <title>Genome insight into feeding habits of ladybird beetles.</title>
        <authorList>
            <person name="Li H.-S."/>
            <person name="Huang Y.-H."/>
            <person name="Pang H."/>
        </authorList>
    </citation>
    <scope>NUCLEOTIDE SEQUENCE [LARGE SCALE GENOMIC DNA]</scope>
    <source>
        <strain evidence="2">SYSU_2023b</strain>
        <tissue evidence="2">Whole body</tissue>
    </source>
</reference>
<evidence type="ECO:0000256" key="1">
    <source>
        <dbReference type="SAM" id="MobiDB-lite"/>
    </source>
</evidence>
<dbReference type="Gene3D" id="2.40.70.10">
    <property type="entry name" value="Acid Proteases"/>
    <property type="match status" value="1"/>
</dbReference>
<proteinExistence type="predicted"/>
<protein>
    <recommendedName>
        <fullName evidence="4">Gag-pol polyprotein</fullName>
    </recommendedName>
</protein>
<gene>
    <name evidence="2" type="ORF">WA026_023680</name>
</gene>
<accession>A0AAW1U6V8</accession>
<dbReference type="EMBL" id="JARQZJ010000057">
    <property type="protein sequence ID" value="KAK9878749.1"/>
    <property type="molecule type" value="Genomic_DNA"/>
</dbReference>
<evidence type="ECO:0000313" key="3">
    <source>
        <dbReference type="Proteomes" id="UP001431783"/>
    </source>
</evidence>
<feature type="region of interest" description="Disordered" evidence="1">
    <location>
        <begin position="168"/>
        <end position="191"/>
    </location>
</feature>
<dbReference type="Proteomes" id="UP001431783">
    <property type="component" value="Unassembled WGS sequence"/>
</dbReference>